<feature type="transmembrane region" description="Helical" evidence="1">
    <location>
        <begin position="389"/>
        <end position="410"/>
    </location>
</feature>
<evidence type="ECO:0000256" key="1">
    <source>
        <dbReference type="SAM" id="Phobius"/>
    </source>
</evidence>
<accession>A0A510DXQ5</accession>
<feature type="transmembrane region" description="Helical" evidence="1">
    <location>
        <begin position="49"/>
        <end position="71"/>
    </location>
</feature>
<dbReference type="STRING" id="1294262.GCA_001316085_01760"/>
<dbReference type="EMBL" id="AP018930">
    <property type="protein sequence ID" value="BBG27527.1"/>
    <property type="molecule type" value="Genomic_DNA"/>
</dbReference>
<evidence type="ECO:0000313" key="3">
    <source>
        <dbReference type="EMBL" id="BBG27527.1"/>
    </source>
</evidence>
<keyword evidence="1" id="KW-0812">Transmembrane</keyword>
<name>A0A510DXQ5_9CREN</name>
<dbReference type="OrthoDB" id="43802at2157"/>
<evidence type="ECO:0000313" key="4">
    <source>
        <dbReference type="Proteomes" id="UP000322983"/>
    </source>
</evidence>
<accession>A0A510E512</accession>
<feature type="transmembrane region" description="Helical" evidence="1">
    <location>
        <begin position="147"/>
        <end position="169"/>
    </location>
</feature>
<keyword evidence="1" id="KW-1133">Transmembrane helix</keyword>
<protein>
    <recommendedName>
        <fullName evidence="6">Polysaccharide biosynthesis protein C-terminal domain-containing protein</fullName>
    </recommendedName>
</protein>
<proteinExistence type="predicted"/>
<dbReference type="KEGG" id="step:IC006_2072"/>
<keyword evidence="4" id="KW-1185">Reference proteome</keyword>
<gene>
    <name evidence="2" type="ORF">IC006_2072</name>
    <name evidence="3" type="ORF">IC007_2081</name>
</gene>
<feature type="transmembrane region" description="Helical" evidence="1">
    <location>
        <begin position="83"/>
        <end position="106"/>
    </location>
</feature>
<feature type="transmembrane region" description="Helical" evidence="1">
    <location>
        <begin position="451"/>
        <end position="472"/>
    </location>
</feature>
<feature type="transmembrane region" description="Helical" evidence="1">
    <location>
        <begin position="422"/>
        <end position="445"/>
    </location>
</feature>
<sequence length="487" mass="54630">MEKSDVGLVRVGIYNLLIKLVIAPLSFAFSLLVVKYLSNPPYGLEVFGTWQYIFTLIIGYFTIPADMFSLLTSRYSSEGRPVGGLLILNGVSGLISSMIFLLLIPYFVYASKYNYPEYFYISISLILIYYIYRISNAMVLGRSPRRVGEITAVFQVVRLSSAIVLMFVFNLSITAAILAYDLGYMAQILLNVFSVRSNLKVDLKIATAAVRKSLPIAVYYLQNMIEASLVWIVVAITGNTVTVSYFESAFVLANVITWSQATQTGLIKKLSETKDPKVLETSLRLFSIASGLFLILIFAEGKDVLFKLRPDYVNSVFALYVIAFSNLLRGVYSIFYQSILMKDETLAYGSEGELKGKVAKLTRYNLFLSFIGVVISVFLMEVTKNDPPYIVAIAMSVGLLVNSLSMLFTSYSSSRSLYNFKLSLDMLIPIVISFVGIPLSFFMFTKSYVDMFLYAIVVIAIFTALNMANPYFRLLLRNARGFIRSLK</sequence>
<feature type="transmembrane region" description="Helical" evidence="1">
    <location>
        <begin position="364"/>
        <end position="383"/>
    </location>
</feature>
<feature type="transmembrane region" description="Helical" evidence="1">
    <location>
        <begin position="312"/>
        <end position="332"/>
    </location>
</feature>
<feature type="transmembrane region" description="Helical" evidence="1">
    <location>
        <begin position="118"/>
        <end position="135"/>
    </location>
</feature>
<feature type="transmembrane region" description="Helical" evidence="1">
    <location>
        <begin position="12"/>
        <end position="37"/>
    </location>
</feature>
<dbReference type="GeneID" id="41718413"/>
<keyword evidence="1" id="KW-0472">Membrane</keyword>
<dbReference type="AlphaFoldDB" id="A0A510DXQ5"/>
<evidence type="ECO:0008006" key="6">
    <source>
        <dbReference type="Google" id="ProtNLM"/>
    </source>
</evidence>
<reference evidence="5" key="1">
    <citation type="submission" date="2018-09" db="EMBL/GenBank/DDBJ databases">
        <title>Complete Genome Sequencing of Sulfolobus sp. JCM 16834.</title>
        <authorList>
            <person name="Kato S."/>
            <person name="Itoh T."/>
            <person name="Ohkuma M."/>
        </authorList>
    </citation>
    <scope>NUCLEOTIDE SEQUENCE [LARGE SCALE GENOMIC DNA]</scope>
    <source>
        <strain evidence="5">IC-007</strain>
    </source>
</reference>
<organism evidence="2 4">
    <name type="scientific">Sulfuracidifex tepidarius</name>
    <dbReference type="NCBI Taxonomy" id="1294262"/>
    <lineage>
        <taxon>Archaea</taxon>
        <taxon>Thermoproteota</taxon>
        <taxon>Thermoprotei</taxon>
        <taxon>Sulfolobales</taxon>
        <taxon>Sulfolobaceae</taxon>
        <taxon>Sulfuracidifex</taxon>
    </lineage>
</organism>
<reference evidence="2 4" key="2">
    <citation type="journal article" date="2020" name="Int. J. Syst. Evol. Microbiol.">
        <title>Sulfuracidifex tepidarius gen. nov., sp. nov. and transfer of Sulfolobus metallicus Huber and Stetter 1992 to the genus Sulfuracidifex as Sulfuracidifex metallicus comb. nov.</title>
        <authorList>
            <person name="Itoh T."/>
            <person name="Miura T."/>
            <person name="Sakai H.D."/>
            <person name="Kato S."/>
            <person name="Ohkuma M."/>
            <person name="Takashina T."/>
        </authorList>
    </citation>
    <scope>NUCLEOTIDE SEQUENCE [LARGE SCALE GENOMIC DNA]</scope>
    <source>
        <strain evidence="2 4">IC-006</strain>
        <strain evidence="3">IC-007</strain>
    </source>
</reference>
<evidence type="ECO:0000313" key="5">
    <source>
        <dbReference type="Proteomes" id="UP000325030"/>
    </source>
</evidence>
<evidence type="ECO:0000313" key="2">
    <source>
        <dbReference type="EMBL" id="BBG24738.1"/>
    </source>
</evidence>
<dbReference type="EMBL" id="AP018929">
    <property type="protein sequence ID" value="BBG24738.1"/>
    <property type="molecule type" value="Genomic_DNA"/>
</dbReference>
<dbReference type="Proteomes" id="UP000322983">
    <property type="component" value="Chromosome"/>
</dbReference>
<dbReference type="Proteomes" id="UP000325030">
    <property type="component" value="Chromosome"/>
</dbReference>
<dbReference type="RefSeq" id="WP_054845996.1">
    <property type="nucleotide sequence ID" value="NZ_AP018929.1"/>
</dbReference>
<feature type="transmembrane region" description="Helical" evidence="1">
    <location>
        <begin position="282"/>
        <end position="300"/>
    </location>
</feature>